<dbReference type="PANTHER" id="PTHR21301:SF12">
    <property type="match status" value="1"/>
</dbReference>
<dbReference type="PROSITE" id="PS50164">
    <property type="entry name" value="GIY_YIG"/>
    <property type="match status" value="1"/>
</dbReference>
<proteinExistence type="predicted"/>
<dbReference type="InterPro" id="IPR000305">
    <property type="entry name" value="GIY-YIG_endonuc"/>
</dbReference>
<dbReference type="CDD" id="cd10442">
    <property type="entry name" value="GIY-YIG_PLEs"/>
    <property type="match status" value="1"/>
</dbReference>
<dbReference type="OrthoDB" id="9907735at2759"/>
<dbReference type="Proteomes" id="UP000770717">
    <property type="component" value="Unassembled WGS sequence"/>
</dbReference>
<dbReference type="Gene3D" id="3.40.1440.10">
    <property type="entry name" value="GIY-YIG endonuclease"/>
    <property type="match status" value="1"/>
</dbReference>
<dbReference type="EMBL" id="WNTK01003567">
    <property type="protein sequence ID" value="KAG9465055.1"/>
    <property type="molecule type" value="Genomic_DNA"/>
</dbReference>
<dbReference type="Pfam" id="PF01541">
    <property type="entry name" value="GIY-YIG"/>
    <property type="match status" value="1"/>
</dbReference>
<dbReference type="InterPro" id="IPR035901">
    <property type="entry name" value="GIY-YIG_endonuc_sf"/>
</dbReference>
<accession>A0A8J6E6J9</accession>
<comment type="caution">
    <text evidence="2">The sequence shown here is derived from an EMBL/GenBank/DDBJ whole genome shotgun (WGS) entry which is preliminary data.</text>
</comment>
<gene>
    <name evidence="2" type="ORF">GDO78_019010</name>
</gene>
<name>A0A8J6E6J9_ELECQ</name>
<dbReference type="PANTHER" id="PTHR21301">
    <property type="entry name" value="REVERSE TRANSCRIPTASE"/>
    <property type="match status" value="1"/>
</dbReference>
<reference evidence="2" key="1">
    <citation type="thesis" date="2020" institute="ProQuest LLC" country="789 East Eisenhower Parkway, Ann Arbor, MI, USA">
        <title>Comparative Genomics and Chromosome Evolution.</title>
        <authorList>
            <person name="Mudd A.B."/>
        </authorList>
    </citation>
    <scope>NUCLEOTIDE SEQUENCE</scope>
    <source>
        <strain evidence="2">HN-11 Male</strain>
        <tissue evidence="2">Kidney and liver</tissue>
    </source>
</reference>
<evidence type="ECO:0000313" key="2">
    <source>
        <dbReference type="EMBL" id="KAG9465055.1"/>
    </source>
</evidence>
<protein>
    <recommendedName>
        <fullName evidence="1">GIY-YIG domain-containing protein</fullName>
    </recommendedName>
</protein>
<feature type="domain" description="GIY-YIG" evidence="1">
    <location>
        <begin position="138"/>
        <end position="237"/>
    </location>
</feature>
<evidence type="ECO:0000313" key="3">
    <source>
        <dbReference type="Proteomes" id="UP000770717"/>
    </source>
</evidence>
<dbReference type="AlphaFoldDB" id="A0A8J6E6J9"/>
<evidence type="ECO:0000259" key="1">
    <source>
        <dbReference type="PROSITE" id="PS50164"/>
    </source>
</evidence>
<sequence>MDRVKQVDRVSILDSSKKTALTTNRIPFVSTYGPCSKEIRHILKKHWHVLAGCHPGIAEFVALPIMAYRCARNLKDRVVRTSCPSSMGSIQRTLAPVRNGNFPCLGCAACHNMLKGDGFTHPRSGKQFAIRGWYSCWPSFVVYLISCPCGLLYVGETITEVRKRIANHKSNIRTKKRELPIPKHFEDFNHSVSQMRFRIIDSVGKDTRGGDRERRLKLLEAKWIFMLDALAPNGLNLDYNPLSYVM</sequence>
<keyword evidence="3" id="KW-1185">Reference proteome</keyword>
<organism evidence="2 3">
    <name type="scientific">Eleutherodactylus coqui</name>
    <name type="common">Puerto Rican coqui</name>
    <dbReference type="NCBI Taxonomy" id="57060"/>
    <lineage>
        <taxon>Eukaryota</taxon>
        <taxon>Metazoa</taxon>
        <taxon>Chordata</taxon>
        <taxon>Craniata</taxon>
        <taxon>Vertebrata</taxon>
        <taxon>Euteleostomi</taxon>
        <taxon>Amphibia</taxon>
        <taxon>Batrachia</taxon>
        <taxon>Anura</taxon>
        <taxon>Neobatrachia</taxon>
        <taxon>Hyloidea</taxon>
        <taxon>Eleutherodactylidae</taxon>
        <taxon>Eleutherodactylinae</taxon>
        <taxon>Eleutherodactylus</taxon>
        <taxon>Eleutherodactylus</taxon>
    </lineage>
</organism>